<dbReference type="Gene3D" id="1.20.930.60">
    <property type="match status" value="1"/>
</dbReference>
<keyword evidence="3 7" id="KW-0479">Metal-binding</keyword>
<dbReference type="InterPro" id="IPR002791">
    <property type="entry name" value="ARMT1-like_metal-bd"/>
</dbReference>
<evidence type="ECO:0000313" key="10">
    <source>
        <dbReference type="Proteomes" id="UP000813385"/>
    </source>
</evidence>
<proteinExistence type="inferred from homology"/>
<evidence type="ECO:0000256" key="7">
    <source>
        <dbReference type="RuleBase" id="RU367030"/>
    </source>
</evidence>
<keyword evidence="5 7" id="KW-0464">Manganese</keyword>
<accession>A0A8K0X9A5</accession>
<dbReference type="PANTHER" id="PTHR12260">
    <property type="entry name" value="DAMAGE-CONTROL PHOSPHATASE ARMT1"/>
    <property type="match status" value="1"/>
</dbReference>
<comment type="caution">
    <text evidence="9">The sequence shown here is derived from an EMBL/GenBank/DDBJ whole genome shotgun (WGS) entry which is preliminary data.</text>
</comment>
<feature type="domain" description="Damage-control phosphatase ARMT1-like metal-binding" evidence="8">
    <location>
        <begin position="25"/>
        <end position="420"/>
    </location>
</feature>
<dbReference type="GO" id="GO:0016791">
    <property type="term" value="F:phosphatase activity"/>
    <property type="evidence" value="ECO:0007669"/>
    <property type="project" value="TreeGrafter"/>
</dbReference>
<dbReference type="InterPro" id="IPR036075">
    <property type="entry name" value="ARMT-1-like_metal-bd_sf"/>
</dbReference>
<comment type="cofactor">
    <cofactor evidence="7">
        <name>Mn(2+)</name>
        <dbReference type="ChEBI" id="CHEBI:29035"/>
    </cofactor>
    <cofactor evidence="7">
        <name>Ni(2+)</name>
        <dbReference type="ChEBI" id="CHEBI:49786"/>
    </cofactor>
</comment>
<evidence type="ECO:0000256" key="5">
    <source>
        <dbReference type="ARBA" id="ARBA00023211"/>
    </source>
</evidence>
<protein>
    <recommendedName>
        <fullName evidence="7">Sugar phosphate phosphatase</fullName>
        <ecNumber evidence="7">3.1.3.-</ecNumber>
    </recommendedName>
</protein>
<keyword evidence="10" id="KW-1185">Reference proteome</keyword>
<name>A0A8K0X9A5_9PEZI</name>
<dbReference type="AlphaFoldDB" id="A0A8K0X9A5"/>
<comment type="catalytic activity">
    <reaction evidence="1 7">
        <text>beta-D-fructose 1-phosphate + H2O = D-fructose + phosphate</text>
        <dbReference type="Rhea" id="RHEA:35603"/>
        <dbReference type="ChEBI" id="CHEBI:15377"/>
        <dbReference type="ChEBI" id="CHEBI:37721"/>
        <dbReference type="ChEBI" id="CHEBI:43474"/>
        <dbReference type="ChEBI" id="CHEBI:138881"/>
    </reaction>
</comment>
<comment type="domain">
    <text evidence="7">Subfamily III proteins have a conserved RTxK motif about 40-50 residues from the C-terminus; the threonine may be replaced by serine or cysteine.</text>
</comment>
<dbReference type="GO" id="GO:0005634">
    <property type="term" value="C:nucleus"/>
    <property type="evidence" value="ECO:0007669"/>
    <property type="project" value="TreeGrafter"/>
</dbReference>
<evidence type="ECO:0000256" key="2">
    <source>
        <dbReference type="ARBA" id="ARBA00009519"/>
    </source>
</evidence>
<dbReference type="EMBL" id="JAGPXD010000001">
    <property type="protein sequence ID" value="KAH7376801.1"/>
    <property type="molecule type" value="Genomic_DNA"/>
</dbReference>
<comment type="similarity">
    <text evidence="2 7">Belongs to the damage-control phosphatase family. Sugar phosphate phosphatase III subfamily.</text>
</comment>
<dbReference type="OrthoDB" id="541375at2759"/>
<dbReference type="InterPro" id="IPR039763">
    <property type="entry name" value="ARMT1"/>
</dbReference>
<evidence type="ECO:0000256" key="6">
    <source>
        <dbReference type="ARBA" id="ARBA00048809"/>
    </source>
</evidence>
<evidence type="ECO:0000256" key="1">
    <source>
        <dbReference type="ARBA" id="ARBA00001326"/>
    </source>
</evidence>
<dbReference type="GO" id="GO:0046872">
    <property type="term" value="F:metal ion binding"/>
    <property type="evidence" value="ECO:0007669"/>
    <property type="project" value="UniProtKB-UniRule"/>
</dbReference>
<evidence type="ECO:0000259" key="8">
    <source>
        <dbReference type="Pfam" id="PF01937"/>
    </source>
</evidence>
<organism evidence="9 10">
    <name type="scientific">Plectosphaerella cucumerina</name>
    <dbReference type="NCBI Taxonomy" id="40658"/>
    <lineage>
        <taxon>Eukaryota</taxon>
        <taxon>Fungi</taxon>
        <taxon>Dikarya</taxon>
        <taxon>Ascomycota</taxon>
        <taxon>Pezizomycotina</taxon>
        <taxon>Sordariomycetes</taxon>
        <taxon>Hypocreomycetidae</taxon>
        <taxon>Glomerellales</taxon>
        <taxon>Plectosphaerellaceae</taxon>
        <taxon>Plectosphaerella</taxon>
    </lineage>
</organism>
<evidence type="ECO:0000313" key="9">
    <source>
        <dbReference type="EMBL" id="KAH7376801.1"/>
    </source>
</evidence>
<dbReference type="PANTHER" id="PTHR12260:SF6">
    <property type="entry name" value="DAMAGE-CONTROL PHOSPHATASE ARMT1"/>
    <property type="match status" value="1"/>
</dbReference>
<dbReference type="EC" id="3.1.3.-" evidence="7"/>
<dbReference type="GO" id="GO:0006974">
    <property type="term" value="P:DNA damage response"/>
    <property type="evidence" value="ECO:0007669"/>
    <property type="project" value="TreeGrafter"/>
</dbReference>
<dbReference type="Pfam" id="PF01937">
    <property type="entry name" value="ARMT1-like_dom"/>
    <property type="match status" value="1"/>
</dbReference>
<evidence type="ECO:0000256" key="4">
    <source>
        <dbReference type="ARBA" id="ARBA00022801"/>
    </source>
</evidence>
<dbReference type="Gene3D" id="3.40.50.10880">
    <property type="entry name" value="Uncharacterised protein PF01937, DUF89, domain 3"/>
    <property type="match status" value="1"/>
</dbReference>
<comment type="function">
    <text evidence="7">Metal-dependent phosphatase that shows phosphatase activity against several substrates, including fructose-1-phosphate and fructose-6-phosphate. Its preference for fructose-1-phosphate, a strong glycating agent that causes DNA damage rather than a canonical yeast metabolite, suggests a damage-control function in hexose phosphate metabolism.</text>
</comment>
<gene>
    <name evidence="9" type="ORF">B0T11DRAFT_335897</name>
</gene>
<sequence length="451" mass="50313">MSYLFYSNGPREIWTSEEGSMAFETARTRWPKIVQGMIDDVEQTVKELPLSGQRSQDGLQILDMLRQLKSHIEHDKPLIPLLSDGSSEIKDYNLKLASFGSCSWHNCPWLFGECYLYRRVNIMFTRFPKWATYDVFARQKLETFLKSEAAVQELSSRYTSLRQSDDLQKAASEAAYLLFVEMTEVALWGNATDLSLLSQLSLEQIHSLQGAQAIQEGQARIVSNDTRAIWEYLNGNRGGDVDIVLDNAGYEFFTDLVYSLYLLDAGLVSKIRLHVKSIPWFVSDVMKPDIDILFEAIQDMGGPASSLGSILKKLFDGGSVTVHEHPFWTTGCDFHEMTSAAPDLFTALRASTLVVFKGDLNYRKLVRDAAWSYSTPFKKALGSLAGGSKSDDLPRTNGDSAGLKVVALRTNKADVCVGVDKSTLQRMEKEAPGAAWVRNGKYAVVSFSDGL</sequence>
<dbReference type="Proteomes" id="UP000813385">
    <property type="component" value="Unassembled WGS sequence"/>
</dbReference>
<keyword evidence="4 7" id="KW-0378">Hydrolase</keyword>
<evidence type="ECO:0000256" key="3">
    <source>
        <dbReference type="ARBA" id="ARBA00022723"/>
    </source>
</evidence>
<reference evidence="9" key="1">
    <citation type="journal article" date="2021" name="Nat. Commun.">
        <title>Genetic determinants of endophytism in the Arabidopsis root mycobiome.</title>
        <authorList>
            <person name="Mesny F."/>
            <person name="Miyauchi S."/>
            <person name="Thiergart T."/>
            <person name="Pickel B."/>
            <person name="Atanasova L."/>
            <person name="Karlsson M."/>
            <person name="Huettel B."/>
            <person name="Barry K.W."/>
            <person name="Haridas S."/>
            <person name="Chen C."/>
            <person name="Bauer D."/>
            <person name="Andreopoulos W."/>
            <person name="Pangilinan J."/>
            <person name="LaButti K."/>
            <person name="Riley R."/>
            <person name="Lipzen A."/>
            <person name="Clum A."/>
            <person name="Drula E."/>
            <person name="Henrissat B."/>
            <person name="Kohler A."/>
            <person name="Grigoriev I.V."/>
            <person name="Martin F.M."/>
            <person name="Hacquard S."/>
        </authorList>
    </citation>
    <scope>NUCLEOTIDE SEQUENCE</scope>
    <source>
        <strain evidence="9">MPI-CAGE-AT-0016</strain>
    </source>
</reference>
<dbReference type="SUPFAM" id="SSF111321">
    <property type="entry name" value="AF1104-like"/>
    <property type="match status" value="1"/>
</dbReference>
<comment type="catalytic activity">
    <reaction evidence="6 7">
        <text>beta-D-fructose 6-phosphate = dihydroxyacetone + D-glyceraldehyde 3-phosphate</text>
        <dbReference type="Rhea" id="RHEA:28002"/>
        <dbReference type="ChEBI" id="CHEBI:16016"/>
        <dbReference type="ChEBI" id="CHEBI:57634"/>
        <dbReference type="ChEBI" id="CHEBI:59776"/>
    </reaction>
</comment>